<dbReference type="InterPro" id="IPR037992">
    <property type="entry name" value="TRAPPC6/Trs33"/>
</dbReference>
<protein>
    <submittedName>
        <fullName evidence="3">Uncharacterized protein</fullName>
    </submittedName>
</protein>
<dbReference type="GO" id="GO:0005802">
    <property type="term" value="C:trans-Golgi network"/>
    <property type="evidence" value="ECO:0007669"/>
    <property type="project" value="TreeGrafter"/>
</dbReference>
<dbReference type="InterPro" id="IPR024096">
    <property type="entry name" value="NO_sig/Golgi_transp_ligand-bd"/>
</dbReference>
<dbReference type="CDD" id="cd14944">
    <property type="entry name" value="TRAPPC6A_Trs33"/>
    <property type="match status" value="1"/>
</dbReference>
<evidence type="ECO:0000256" key="1">
    <source>
        <dbReference type="ARBA" id="ARBA00004222"/>
    </source>
</evidence>
<dbReference type="GO" id="GO:0030008">
    <property type="term" value="C:TRAPP complex"/>
    <property type="evidence" value="ECO:0007669"/>
    <property type="project" value="TreeGrafter"/>
</dbReference>
<dbReference type="Gene3D" id="3.30.1380.20">
    <property type="entry name" value="Trafficking protein particle complex subunit 3"/>
    <property type="match status" value="1"/>
</dbReference>
<dbReference type="GO" id="GO:0005801">
    <property type="term" value="C:cis-Golgi network"/>
    <property type="evidence" value="ECO:0007669"/>
    <property type="project" value="TreeGrafter"/>
</dbReference>
<comment type="subcellular location">
    <subcellularLocation>
        <location evidence="1">Golgi apparatus</location>
        <location evidence="1">cis-Golgi network</location>
    </subcellularLocation>
</comment>
<dbReference type="InterPro" id="IPR007194">
    <property type="entry name" value="TRAPP_component"/>
</dbReference>
<reference evidence="3" key="1">
    <citation type="submission" date="2007-07" db="EMBL/GenBank/DDBJ databases">
        <title>PCAP assembly of the Caenorhabditis remanei genome.</title>
        <authorList>
            <consortium name="The Caenorhabditis remanei Sequencing Consortium"/>
            <person name="Wilson R.K."/>
        </authorList>
    </citation>
    <scope>NUCLEOTIDE SEQUENCE [LARGE SCALE GENOMIC DNA]</scope>
    <source>
        <strain evidence="3">PB4641</strain>
    </source>
</reference>
<dbReference type="GO" id="GO:0006888">
    <property type="term" value="P:endoplasmic reticulum to Golgi vesicle-mediated transport"/>
    <property type="evidence" value="ECO:0007669"/>
    <property type="project" value="TreeGrafter"/>
</dbReference>
<keyword evidence="4" id="KW-1185">Reference proteome</keyword>
<dbReference type="FunCoup" id="E3NAX1">
    <property type="interactions" value="1426"/>
</dbReference>
<dbReference type="SUPFAM" id="SSF111126">
    <property type="entry name" value="Ligand-binding domain in the NO signalling and Golgi transport"/>
    <property type="match status" value="1"/>
</dbReference>
<evidence type="ECO:0000256" key="2">
    <source>
        <dbReference type="ARBA" id="ARBA00006218"/>
    </source>
</evidence>
<dbReference type="AlphaFoldDB" id="E3NAX1"/>
<name>E3NAX1_CAERE</name>
<dbReference type="eggNOG" id="KOG3316">
    <property type="taxonomic scope" value="Eukaryota"/>
</dbReference>
<evidence type="ECO:0000313" key="4">
    <source>
        <dbReference type="Proteomes" id="UP000008281"/>
    </source>
</evidence>
<dbReference type="InParanoid" id="E3NAX1"/>
<organism evidence="4">
    <name type="scientific">Caenorhabditis remanei</name>
    <name type="common">Caenorhabditis vulgaris</name>
    <dbReference type="NCBI Taxonomy" id="31234"/>
    <lineage>
        <taxon>Eukaryota</taxon>
        <taxon>Metazoa</taxon>
        <taxon>Ecdysozoa</taxon>
        <taxon>Nematoda</taxon>
        <taxon>Chromadorea</taxon>
        <taxon>Rhabditida</taxon>
        <taxon>Rhabditina</taxon>
        <taxon>Rhabditomorpha</taxon>
        <taxon>Rhabditoidea</taxon>
        <taxon>Rhabditidae</taxon>
        <taxon>Peloderinae</taxon>
        <taxon>Caenorhabditis</taxon>
    </lineage>
</organism>
<dbReference type="HOGENOM" id="CLU_1846991_0_0_1"/>
<proteinExistence type="inferred from homology"/>
<gene>
    <name evidence="3" type="ORF">CRE_06084</name>
</gene>
<dbReference type="STRING" id="31234.E3NAX1"/>
<dbReference type="EMBL" id="DS268580">
    <property type="protein sequence ID" value="EFO91717.1"/>
    <property type="molecule type" value="Genomic_DNA"/>
</dbReference>
<comment type="similarity">
    <text evidence="2">Belongs to the TRAPP small subunits family. BET3 subfamily.</text>
</comment>
<dbReference type="Pfam" id="PF04051">
    <property type="entry name" value="TRAPP"/>
    <property type="match status" value="1"/>
</dbReference>
<dbReference type="Proteomes" id="UP000008281">
    <property type="component" value="Unassembled WGS sequence"/>
</dbReference>
<dbReference type="PANTHER" id="PTHR12817:SF0">
    <property type="entry name" value="GEO08327P1"/>
    <property type="match status" value="1"/>
</dbReference>
<evidence type="ECO:0000313" key="3">
    <source>
        <dbReference type="EMBL" id="EFO91717.1"/>
    </source>
</evidence>
<dbReference type="PANTHER" id="PTHR12817">
    <property type="entry name" value="TRAFFICKING PROTEIN PARTICLE COMPLEX SUBUNIT 6B"/>
    <property type="match status" value="1"/>
</dbReference>
<dbReference type="OrthoDB" id="941624at2759"/>
<sequence>MAFPFDIFHAEIIRTVLEGEKERCAAKEEFGTILENLNGPADIEKYDGLVQKAFLHVNAETKLESIGFRVGRQLVEKVSKEAPKLVTELEIVKFICKDFWSSVFGKQVDNLRTNHQVSLNFHFFFHFHTKNYTYTVSGI</sequence>
<accession>E3NAX1</accession>